<dbReference type="AlphaFoldDB" id="A0A2I0U392"/>
<accession>A0A2I0U392</accession>
<protein>
    <submittedName>
        <fullName evidence="1">Uncharacterized protein</fullName>
    </submittedName>
</protein>
<reference evidence="2" key="2">
    <citation type="submission" date="2017-12" db="EMBL/GenBank/DDBJ databases">
        <title>Genome sequence of the Bar-tailed Godwit (Limosa lapponica baueri).</title>
        <authorList>
            <person name="Lima N.C.B."/>
            <person name="Parody-Merino A.M."/>
            <person name="Battley P.F."/>
            <person name="Fidler A.E."/>
            <person name="Prosdocimi F."/>
        </authorList>
    </citation>
    <scope>NUCLEOTIDE SEQUENCE [LARGE SCALE GENOMIC DNA]</scope>
</reference>
<gene>
    <name evidence="1" type="ORF">llap_9159</name>
</gene>
<dbReference type="Proteomes" id="UP000233556">
    <property type="component" value="Unassembled WGS sequence"/>
</dbReference>
<organism evidence="1 2">
    <name type="scientific">Limosa lapponica baueri</name>
    <dbReference type="NCBI Taxonomy" id="1758121"/>
    <lineage>
        <taxon>Eukaryota</taxon>
        <taxon>Metazoa</taxon>
        <taxon>Chordata</taxon>
        <taxon>Craniata</taxon>
        <taxon>Vertebrata</taxon>
        <taxon>Euteleostomi</taxon>
        <taxon>Archelosauria</taxon>
        <taxon>Archosauria</taxon>
        <taxon>Dinosauria</taxon>
        <taxon>Saurischia</taxon>
        <taxon>Theropoda</taxon>
        <taxon>Coelurosauria</taxon>
        <taxon>Aves</taxon>
        <taxon>Neognathae</taxon>
        <taxon>Neoaves</taxon>
        <taxon>Charadriiformes</taxon>
        <taxon>Scolopacidae</taxon>
        <taxon>Limosa</taxon>
    </lineage>
</organism>
<proteinExistence type="predicted"/>
<dbReference type="EMBL" id="KZ506252">
    <property type="protein sequence ID" value="PKU40536.1"/>
    <property type="molecule type" value="Genomic_DNA"/>
</dbReference>
<name>A0A2I0U392_LIMLA</name>
<keyword evidence="2" id="KW-1185">Reference proteome</keyword>
<evidence type="ECO:0000313" key="1">
    <source>
        <dbReference type="EMBL" id="PKU40536.1"/>
    </source>
</evidence>
<reference evidence="2" key="1">
    <citation type="submission" date="2017-11" db="EMBL/GenBank/DDBJ databases">
        <authorList>
            <person name="Lima N.C."/>
            <person name="Parody-Merino A.M."/>
            <person name="Battley P.F."/>
            <person name="Fidler A.E."/>
            <person name="Prosdocimi F."/>
        </authorList>
    </citation>
    <scope>NUCLEOTIDE SEQUENCE [LARGE SCALE GENOMIC DNA]</scope>
</reference>
<sequence>MVETMVTQVLPLQPMEVNSGADIHLQPVEDPMPEEVDVPEGDCDPVESLHWSSLFLKDCTPWKGPML</sequence>
<evidence type="ECO:0000313" key="2">
    <source>
        <dbReference type="Proteomes" id="UP000233556"/>
    </source>
</evidence>